<evidence type="ECO:0000256" key="1">
    <source>
        <dbReference type="SAM" id="MobiDB-lite"/>
    </source>
</evidence>
<dbReference type="EMBL" id="MBEE01000174">
    <property type="protein sequence ID" value="OCB49858.1"/>
    <property type="molecule type" value="Genomic_DNA"/>
</dbReference>
<gene>
    <name evidence="2" type="ORF">A5677_24240</name>
</gene>
<organism evidence="2 3">
    <name type="scientific">Mycobacterium malmoense</name>
    <dbReference type="NCBI Taxonomy" id="1780"/>
    <lineage>
        <taxon>Bacteria</taxon>
        <taxon>Bacillati</taxon>
        <taxon>Actinomycetota</taxon>
        <taxon>Actinomycetes</taxon>
        <taxon>Mycobacteriales</taxon>
        <taxon>Mycobacteriaceae</taxon>
        <taxon>Mycobacterium</taxon>
    </lineage>
</organism>
<name>A0A1B9D3Y8_MYCMA</name>
<dbReference type="Proteomes" id="UP000092683">
    <property type="component" value="Unassembled WGS sequence"/>
</dbReference>
<feature type="region of interest" description="Disordered" evidence="1">
    <location>
        <begin position="191"/>
        <end position="217"/>
    </location>
</feature>
<dbReference type="OrthoDB" id="4729723at2"/>
<evidence type="ECO:0000313" key="2">
    <source>
        <dbReference type="EMBL" id="OCB49858.1"/>
    </source>
</evidence>
<dbReference type="AlphaFoldDB" id="A0A1B9D3Y8"/>
<protein>
    <submittedName>
        <fullName evidence="2">Uncharacterized protein</fullName>
    </submittedName>
</protein>
<reference evidence="2 3" key="1">
    <citation type="submission" date="2016-06" db="EMBL/GenBank/DDBJ databases">
        <authorList>
            <person name="Kjaerup R.B."/>
            <person name="Dalgaard T.S."/>
            <person name="Juul-Madsen H.R."/>
        </authorList>
    </citation>
    <scope>NUCLEOTIDE SEQUENCE [LARGE SCALE GENOMIC DNA]</scope>
    <source>
        <strain evidence="2 3">E3012</strain>
    </source>
</reference>
<dbReference type="RefSeq" id="WP_054585833.1">
    <property type="nucleotide sequence ID" value="NZ_MBEE01000174.1"/>
</dbReference>
<comment type="caution">
    <text evidence="2">The sequence shown here is derived from an EMBL/GenBank/DDBJ whole genome shotgun (WGS) entry which is preliminary data.</text>
</comment>
<proteinExistence type="predicted"/>
<accession>A0A1B9D3Y8</accession>
<sequence length="242" mass="26383">MPLKVWLAGEQLDLQRLAALFSDGDVRVVPDNDEDGRYYLTAVGLDQAHEVNRVYPTVQLLLGWINGAAKVEIPDFHDVTYAGRYTTANGDQVIQPAAAVLRLRVGVTASAEVRGPDGAVKPSPQPPAVTRVALAASNDQVAKVLTLMAGDRNWDDLWKVYETIRKAVGGTNALVNQLQWITEGDKKAFRESANNPDVSGDDARHAIPTSPTPPTRTMTIDEGRAFINDLIAKWTDWVIANS</sequence>
<evidence type="ECO:0000313" key="3">
    <source>
        <dbReference type="Proteomes" id="UP000092683"/>
    </source>
</evidence>